<dbReference type="PROSITE" id="PS51782">
    <property type="entry name" value="LYSM"/>
    <property type="match status" value="1"/>
</dbReference>
<feature type="compositionally biased region" description="Low complexity" evidence="1">
    <location>
        <begin position="24"/>
        <end position="35"/>
    </location>
</feature>
<evidence type="ECO:0000313" key="3">
    <source>
        <dbReference type="EMBL" id="GJE92766.1"/>
    </source>
</evidence>
<dbReference type="InterPro" id="IPR036779">
    <property type="entry name" value="LysM_dom_sf"/>
</dbReference>
<dbReference type="OrthoDB" id="2107166at2759"/>
<dbReference type="EMBL" id="BPQB01000028">
    <property type="protein sequence ID" value="GJE92766.1"/>
    <property type="molecule type" value="Genomic_DNA"/>
</dbReference>
<dbReference type="CDD" id="cd00118">
    <property type="entry name" value="LysM"/>
    <property type="match status" value="1"/>
</dbReference>
<dbReference type="Proteomes" id="UP000703269">
    <property type="component" value="Unassembled WGS sequence"/>
</dbReference>
<feature type="compositionally biased region" description="Basic and acidic residues" evidence="1">
    <location>
        <begin position="52"/>
        <end position="65"/>
    </location>
</feature>
<feature type="compositionally biased region" description="Polar residues" evidence="1">
    <location>
        <begin position="359"/>
        <end position="369"/>
    </location>
</feature>
<dbReference type="PANTHER" id="PTHR20932:SF8">
    <property type="entry name" value="LD22649P"/>
    <property type="match status" value="1"/>
</dbReference>
<feature type="region of interest" description="Disordered" evidence="1">
    <location>
        <begin position="131"/>
        <end position="158"/>
    </location>
</feature>
<evidence type="ECO:0000313" key="4">
    <source>
        <dbReference type="Proteomes" id="UP000703269"/>
    </source>
</evidence>
<proteinExistence type="predicted"/>
<dbReference type="Gene3D" id="3.10.350.10">
    <property type="entry name" value="LysM domain"/>
    <property type="match status" value="1"/>
</dbReference>
<evidence type="ECO:0000259" key="2">
    <source>
        <dbReference type="PROSITE" id="PS51782"/>
    </source>
</evidence>
<feature type="compositionally biased region" description="Low complexity" evidence="1">
    <location>
        <begin position="66"/>
        <end position="78"/>
    </location>
</feature>
<dbReference type="InterPro" id="IPR045030">
    <property type="entry name" value="LYSM1-4"/>
</dbReference>
<feature type="compositionally biased region" description="Low complexity" evidence="1">
    <location>
        <begin position="273"/>
        <end position="284"/>
    </location>
</feature>
<reference evidence="3 4" key="1">
    <citation type="submission" date="2021-08" db="EMBL/GenBank/DDBJ databases">
        <title>Draft Genome Sequence of Phanerochaete sordida strain YK-624.</title>
        <authorList>
            <person name="Mori T."/>
            <person name="Dohra H."/>
            <person name="Suzuki T."/>
            <person name="Kawagishi H."/>
            <person name="Hirai H."/>
        </authorList>
    </citation>
    <scope>NUCLEOTIDE SEQUENCE [LARGE SCALE GENOMIC DNA]</scope>
    <source>
        <strain evidence="3 4">YK-624</strain>
    </source>
</reference>
<protein>
    <submittedName>
        <fullName evidence="3">LysM peptidoglycan-binding domain-containing protein</fullName>
    </submittedName>
</protein>
<keyword evidence="4" id="KW-1185">Reference proteome</keyword>
<dbReference type="SUPFAM" id="SSF54106">
    <property type="entry name" value="LysM domain"/>
    <property type="match status" value="1"/>
</dbReference>
<comment type="caution">
    <text evidence="3">The sequence shown here is derived from an EMBL/GenBank/DDBJ whole genome shotgun (WGS) entry which is preliminary data.</text>
</comment>
<feature type="region of interest" description="Disordered" evidence="1">
    <location>
        <begin position="20"/>
        <end position="93"/>
    </location>
</feature>
<feature type="compositionally biased region" description="Basic and acidic residues" evidence="1">
    <location>
        <begin position="370"/>
        <end position="398"/>
    </location>
</feature>
<dbReference type="Pfam" id="PF01476">
    <property type="entry name" value="LysM"/>
    <property type="match status" value="1"/>
</dbReference>
<evidence type="ECO:0000256" key="1">
    <source>
        <dbReference type="SAM" id="MobiDB-lite"/>
    </source>
</evidence>
<feature type="region of interest" description="Disordered" evidence="1">
    <location>
        <begin position="359"/>
        <end position="416"/>
    </location>
</feature>
<dbReference type="InterPro" id="IPR018392">
    <property type="entry name" value="LysM"/>
</dbReference>
<feature type="domain" description="LysM" evidence="2">
    <location>
        <begin position="165"/>
        <end position="209"/>
    </location>
</feature>
<feature type="region of interest" description="Disordered" evidence="1">
    <location>
        <begin position="273"/>
        <end position="306"/>
    </location>
</feature>
<accession>A0A9P3GD86</accession>
<feature type="region of interest" description="Disordered" evidence="1">
    <location>
        <begin position="430"/>
        <end position="491"/>
    </location>
</feature>
<name>A0A9P3GD86_9APHY</name>
<feature type="compositionally biased region" description="Low complexity" evidence="1">
    <location>
        <begin position="400"/>
        <end position="412"/>
    </location>
</feature>
<sequence>MPPPGSTALAATDDVDSLFYNPFAAPSASTSVSSAHTPRDAPPAPKPTLRRRGSEGPARRARNDHVPPGAAPAGAAVHVRSRTMDTVVGSSSATDLRHPLAAAALGTPASASRSSLTDTRPRLKRLLSDLEATSGQARADVDAPGRASSPTGAGARAGPKERLVIVHEVSPKDSLPGVSLKYGISLADLRRANQMWPSDPIHLRKVLYIPLDKSHKAKDFVLSQLELNSTSSSLDEQPTGEDVKPSVNGAGSSLTIRRVPASHLSFFPPPSSNSLSSSAASNSHTLPRSANSSRRRDAIPFEVTPSNSSYLTTSTSLLIPDTTAASVLAVPLATSPSGRSQIPTLSSLFSNLPIGRISFDSSTSTPSQVSDDHEHEMSDVSHRNSLDEPRDRRYDRPHVPAAKASPNAKASAQSRGVELRLYTEAQGGAFAKGAAPRGTRMSPARTKDPTQAAAYTSPDRRVPVPETVRTAQMEPSPAMQLPLRRRRSRDG</sequence>
<feature type="region of interest" description="Disordered" evidence="1">
    <location>
        <begin position="230"/>
        <end position="252"/>
    </location>
</feature>
<dbReference type="PANTHER" id="PTHR20932">
    <property type="entry name" value="LYSM AND PUTATIVE PEPTIDOGLYCAN-BINDING DOMAIN-CONTAINING PROTEIN"/>
    <property type="match status" value="1"/>
</dbReference>
<organism evidence="3 4">
    <name type="scientific">Phanerochaete sordida</name>
    <dbReference type="NCBI Taxonomy" id="48140"/>
    <lineage>
        <taxon>Eukaryota</taxon>
        <taxon>Fungi</taxon>
        <taxon>Dikarya</taxon>
        <taxon>Basidiomycota</taxon>
        <taxon>Agaricomycotina</taxon>
        <taxon>Agaricomycetes</taxon>
        <taxon>Polyporales</taxon>
        <taxon>Phanerochaetaceae</taxon>
        <taxon>Phanerochaete</taxon>
    </lineage>
</organism>
<dbReference type="AlphaFoldDB" id="A0A9P3GD86"/>
<gene>
    <name evidence="3" type="ORF">PsYK624_089220</name>
</gene>